<evidence type="ECO:0000256" key="3">
    <source>
        <dbReference type="ARBA" id="ARBA00023163"/>
    </source>
</evidence>
<evidence type="ECO:0000313" key="5">
    <source>
        <dbReference type="EMBL" id="MBC5688319.1"/>
    </source>
</evidence>
<evidence type="ECO:0000256" key="2">
    <source>
        <dbReference type="ARBA" id="ARBA00023125"/>
    </source>
</evidence>
<dbReference type="Gene3D" id="1.10.10.10">
    <property type="entry name" value="Winged helix-like DNA-binding domain superfamily/Winged helix DNA-binding domain"/>
    <property type="match status" value="1"/>
</dbReference>
<dbReference type="PROSITE" id="PS51000">
    <property type="entry name" value="HTH_DEOR_2"/>
    <property type="match status" value="1"/>
</dbReference>
<sequence>MLTEERFSEILKIVNARKSVTVQELKEMLETSESTIRRDLTTLHKKKLLKKVHGGATAIGMNYETKDMTVASRMDMSSEEKVQIGKYAAQQIQKGDFVYLDAGTSVSHMVEYITETDAVYVTNGISNAQQLSKKGCRVFLLGGRFKAATEATVGTETIRSLKKYNFTKGFFGTNGADREHGFTTPDESEAATKETAMQRCRQKYVLADTTKIGKISSVQFGEFEEAFIITTEIQDEKLKKEKNIIEVKKK</sequence>
<dbReference type="SUPFAM" id="SSF100950">
    <property type="entry name" value="NagB/RpiA/CoA transferase-like"/>
    <property type="match status" value="1"/>
</dbReference>
<keyword evidence="1" id="KW-0805">Transcription regulation</keyword>
<keyword evidence="6" id="KW-1185">Reference proteome</keyword>
<feature type="domain" description="HTH deoR-type" evidence="4">
    <location>
        <begin position="3"/>
        <end position="58"/>
    </location>
</feature>
<dbReference type="PANTHER" id="PTHR30363:SF56">
    <property type="entry name" value="TRANSCRIPTIONAL REGULATOR, DEOR FAMILY"/>
    <property type="match status" value="1"/>
</dbReference>
<dbReference type="InterPro" id="IPR001034">
    <property type="entry name" value="DeoR_HTH"/>
</dbReference>
<organism evidence="5 6">
    <name type="scientific">Mediterraneibacter hominis</name>
    <dbReference type="NCBI Taxonomy" id="2763054"/>
    <lineage>
        <taxon>Bacteria</taxon>
        <taxon>Bacillati</taxon>
        <taxon>Bacillota</taxon>
        <taxon>Clostridia</taxon>
        <taxon>Lachnospirales</taxon>
        <taxon>Lachnospiraceae</taxon>
        <taxon>Mediterraneibacter</taxon>
    </lineage>
</organism>
<evidence type="ECO:0000256" key="1">
    <source>
        <dbReference type="ARBA" id="ARBA00023015"/>
    </source>
</evidence>
<dbReference type="SMART" id="SM00420">
    <property type="entry name" value="HTH_DEOR"/>
    <property type="match status" value="1"/>
</dbReference>
<dbReference type="InterPro" id="IPR037171">
    <property type="entry name" value="NagB/RpiA_transferase-like"/>
</dbReference>
<gene>
    <name evidence="5" type="ORF">H8S37_05180</name>
</gene>
<evidence type="ECO:0000313" key="6">
    <source>
        <dbReference type="Proteomes" id="UP000652477"/>
    </source>
</evidence>
<keyword evidence="2" id="KW-0238">DNA-binding</keyword>
<comment type="caution">
    <text evidence="5">The sequence shown here is derived from an EMBL/GenBank/DDBJ whole genome shotgun (WGS) entry which is preliminary data.</text>
</comment>
<dbReference type="RefSeq" id="WP_186874941.1">
    <property type="nucleotide sequence ID" value="NZ_JACOPF010000001.1"/>
</dbReference>
<dbReference type="GO" id="GO:0003677">
    <property type="term" value="F:DNA binding"/>
    <property type="evidence" value="ECO:0007669"/>
    <property type="project" value="UniProtKB-KW"/>
</dbReference>
<dbReference type="Gene3D" id="3.40.50.1360">
    <property type="match status" value="1"/>
</dbReference>
<keyword evidence="3" id="KW-0804">Transcription</keyword>
<reference evidence="5" key="1">
    <citation type="submission" date="2020-08" db="EMBL/GenBank/DDBJ databases">
        <title>Genome public.</title>
        <authorList>
            <person name="Liu C."/>
            <person name="Sun Q."/>
        </authorList>
    </citation>
    <scope>NUCLEOTIDE SEQUENCE</scope>
    <source>
        <strain evidence="5">NSJ-55</strain>
    </source>
</reference>
<dbReference type="AlphaFoldDB" id="A0A923RPA9"/>
<dbReference type="SUPFAM" id="SSF46785">
    <property type="entry name" value="Winged helix' DNA-binding domain"/>
    <property type="match status" value="1"/>
</dbReference>
<dbReference type="Pfam" id="PF08220">
    <property type="entry name" value="HTH_DeoR"/>
    <property type="match status" value="1"/>
</dbReference>
<dbReference type="EMBL" id="JACOPF010000001">
    <property type="protein sequence ID" value="MBC5688319.1"/>
    <property type="molecule type" value="Genomic_DNA"/>
</dbReference>
<name>A0A923RPA9_9FIRM</name>
<dbReference type="PROSITE" id="PS00894">
    <property type="entry name" value="HTH_DEOR_1"/>
    <property type="match status" value="1"/>
</dbReference>
<dbReference type="InterPro" id="IPR036388">
    <property type="entry name" value="WH-like_DNA-bd_sf"/>
</dbReference>
<dbReference type="InterPro" id="IPR036390">
    <property type="entry name" value="WH_DNA-bd_sf"/>
</dbReference>
<proteinExistence type="predicted"/>
<dbReference type="InterPro" id="IPR014036">
    <property type="entry name" value="DeoR-like_C"/>
</dbReference>
<evidence type="ECO:0000259" key="4">
    <source>
        <dbReference type="PROSITE" id="PS51000"/>
    </source>
</evidence>
<dbReference type="PRINTS" id="PR00037">
    <property type="entry name" value="HTHLACR"/>
</dbReference>
<dbReference type="Pfam" id="PF00455">
    <property type="entry name" value="DeoRC"/>
    <property type="match status" value="1"/>
</dbReference>
<dbReference type="InterPro" id="IPR050313">
    <property type="entry name" value="Carb_Metab_HTH_regulators"/>
</dbReference>
<dbReference type="PANTHER" id="PTHR30363">
    <property type="entry name" value="HTH-TYPE TRANSCRIPTIONAL REGULATOR SRLR-RELATED"/>
    <property type="match status" value="1"/>
</dbReference>
<dbReference type="GO" id="GO:0003700">
    <property type="term" value="F:DNA-binding transcription factor activity"/>
    <property type="evidence" value="ECO:0007669"/>
    <property type="project" value="InterPro"/>
</dbReference>
<protein>
    <submittedName>
        <fullName evidence="5">DeoR/GlpR transcriptional regulator</fullName>
    </submittedName>
</protein>
<accession>A0A923RPA9</accession>
<dbReference type="InterPro" id="IPR018356">
    <property type="entry name" value="Tscrpt_reg_HTH_DeoR_CS"/>
</dbReference>
<dbReference type="Proteomes" id="UP000652477">
    <property type="component" value="Unassembled WGS sequence"/>
</dbReference>
<dbReference type="SMART" id="SM01134">
    <property type="entry name" value="DeoRC"/>
    <property type="match status" value="1"/>
</dbReference>